<evidence type="ECO:0000313" key="14">
    <source>
        <dbReference type="Proteomes" id="UP000681131"/>
    </source>
</evidence>
<dbReference type="PANTHER" id="PTHR12589">
    <property type="entry name" value="PYRUVOYL TETRAHYDROBIOPTERIN SYNTHASE"/>
    <property type="match status" value="1"/>
</dbReference>
<dbReference type="SUPFAM" id="SSF55620">
    <property type="entry name" value="Tetrahydrobiopterin biosynthesis enzymes-like"/>
    <property type="match status" value="1"/>
</dbReference>
<keyword evidence="7" id="KW-0862">Zinc</keyword>
<evidence type="ECO:0000256" key="8">
    <source>
        <dbReference type="ARBA" id="ARBA00023239"/>
    </source>
</evidence>
<comment type="similarity">
    <text evidence="3">Belongs to the PTPS family. QueD subfamily.</text>
</comment>
<keyword evidence="8" id="KW-0456">Lyase</keyword>
<reference evidence="11 13" key="1">
    <citation type="submission" date="2017-06" db="EMBL/GenBank/DDBJ databases">
        <title>Complete genome of Francisella adeliensis.</title>
        <authorList>
            <person name="Vallesi A."/>
            <person name="Sjodin A."/>
        </authorList>
    </citation>
    <scope>NUCLEOTIDE SEQUENCE [LARGE SCALE GENOMIC DNA]</scope>
    <source>
        <strain evidence="11 13">FDC440</strain>
    </source>
</reference>
<dbReference type="EMBL" id="CP021781">
    <property type="protein sequence ID" value="AXA33045.1"/>
    <property type="molecule type" value="Genomic_DNA"/>
</dbReference>
<dbReference type="KEGG" id="fad:CDH04_00820"/>
<evidence type="ECO:0000256" key="1">
    <source>
        <dbReference type="ARBA" id="ARBA00001947"/>
    </source>
</evidence>
<accession>A0A2Z4XXB9</accession>
<dbReference type="Gene3D" id="3.30.479.10">
    <property type="entry name" value="6-pyruvoyl tetrahydropterin synthase/QueD"/>
    <property type="match status" value="1"/>
</dbReference>
<dbReference type="InterPro" id="IPR007115">
    <property type="entry name" value="6-PTP_synth/QueD"/>
</dbReference>
<dbReference type="Pfam" id="PF01242">
    <property type="entry name" value="PTPS"/>
    <property type="match status" value="1"/>
</dbReference>
<gene>
    <name evidence="11" type="ORF">CDH04_00820</name>
    <name evidence="12" type="ORF">FZC43_00820</name>
</gene>
<evidence type="ECO:0000313" key="12">
    <source>
        <dbReference type="EMBL" id="QIW11272.1"/>
    </source>
</evidence>
<comment type="catalytic activity">
    <reaction evidence="10">
        <text>7,8-dihydroneopterin 3'-triphosphate + H2O = 6-carboxy-5,6,7,8-tetrahydropterin + triphosphate + acetaldehyde + 2 H(+)</text>
        <dbReference type="Rhea" id="RHEA:27966"/>
        <dbReference type="ChEBI" id="CHEBI:15343"/>
        <dbReference type="ChEBI" id="CHEBI:15377"/>
        <dbReference type="ChEBI" id="CHEBI:15378"/>
        <dbReference type="ChEBI" id="CHEBI:18036"/>
        <dbReference type="ChEBI" id="CHEBI:58462"/>
        <dbReference type="ChEBI" id="CHEBI:61032"/>
        <dbReference type="EC" id="4.1.2.50"/>
    </reaction>
</comment>
<dbReference type="RefSeq" id="WP_112869220.1">
    <property type="nucleotide sequence ID" value="NZ_CP021781.1"/>
</dbReference>
<evidence type="ECO:0000256" key="4">
    <source>
        <dbReference type="ARBA" id="ARBA00012982"/>
    </source>
</evidence>
<dbReference type="PANTHER" id="PTHR12589:SF7">
    <property type="entry name" value="6-PYRUVOYL TETRAHYDROBIOPTERIN SYNTHASE"/>
    <property type="match status" value="1"/>
</dbReference>
<evidence type="ECO:0000256" key="2">
    <source>
        <dbReference type="ARBA" id="ARBA00005061"/>
    </source>
</evidence>
<evidence type="ECO:0000313" key="11">
    <source>
        <dbReference type="EMBL" id="AXA33045.1"/>
    </source>
</evidence>
<protein>
    <recommendedName>
        <fullName evidence="5">6-carboxy-5,6,7,8-tetrahydropterin synthase</fullName>
        <ecNumber evidence="4">4.1.2.50</ecNumber>
    </recommendedName>
    <alternativeName>
        <fullName evidence="9">Queuosine biosynthesis protein QueD</fullName>
    </alternativeName>
</protein>
<dbReference type="EC" id="4.1.2.50" evidence="4"/>
<keyword evidence="6" id="KW-0479">Metal-binding</keyword>
<comment type="cofactor">
    <cofactor evidence="1">
        <name>Zn(2+)</name>
        <dbReference type="ChEBI" id="CHEBI:29105"/>
    </cofactor>
</comment>
<evidence type="ECO:0000256" key="7">
    <source>
        <dbReference type="ARBA" id="ARBA00022833"/>
    </source>
</evidence>
<keyword evidence="14" id="KW-1185">Reference proteome</keyword>
<proteinExistence type="inferred from homology"/>
<dbReference type="EMBL" id="CP043424">
    <property type="protein sequence ID" value="QIW11272.1"/>
    <property type="molecule type" value="Genomic_DNA"/>
</dbReference>
<name>A0A2Z4XXB9_9GAMM</name>
<dbReference type="Proteomes" id="UP000681131">
    <property type="component" value="Chromosome"/>
</dbReference>
<dbReference type="AlphaFoldDB" id="A0A2Z4XXB9"/>
<evidence type="ECO:0000256" key="3">
    <source>
        <dbReference type="ARBA" id="ARBA00008900"/>
    </source>
</evidence>
<dbReference type="OrthoDB" id="9804698at2"/>
<evidence type="ECO:0000256" key="10">
    <source>
        <dbReference type="ARBA" id="ARBA00048807"/>
    </source>
</evidence>
<evidence type="ECO:0000313" key="13">
    <source>
        <dbReference type="Proteomes" id="UP000251120"/>
    </source>
</evidence>
<dbReference type="InterPro" id="IPR038418">
    <property type="entry name" value="6-PTP_synth/QueD_sf"/>
</dbReference>
<sequence>MWQISKSFDFCYGHRVWAQELNSEFSENKKCSCRHLHGHNGTATINLVSESLDKQGMVTDFGNLSWFKTWLKNHIDHKFILDINDPLFMSLTHSKELQNQSFEGLQIAQAIVQDGSLDKHLQEYLNSFVVVNFIPTSENLAKWLCQIISHKMKQLNIKVHSVELYETPKSKSIYYNNQ</sequence>
<evidence type="ECO:0000256" key="9">
    <source>
        <dbReference type="ARBA" id="ARBA00031449"/>
    </source>
</evidence>
<dbReference type="UniPathway" id="UPA00391"/>
<dbReference type="Proteomes" id="UP000251120">
    <property type="component" value="Chromosome"/>
</dbReference>
<organism evidence="11 13">
    <name type="scientific">Francisella adeliensis</name>
    <dbReference type="NCBI Taxonomy" id="2007306"/>
    <lineage>
        <taxon>Bacteria</taxon>
        <taxon>Pseudomonadati</taxon>
        <taxon>Pseudomonadota</taxon>
        <taxon>Gammaproteobacteria</taxon>
        <taxon>Thiotrichales</taxon>
        <taxon>Francisellaceae</taxon>
        <taxon>Francisella</taxon>
    </lineage>
</organism>
<evidence type="ECO:0000256" key="6">
    <source>
        <dbReference type="ARBA" id="ARBA00022723"/>
    </source>
</evidence>
<reference evidence="12 14" key="2">
    <citation type="submission" date="2019-08" db="EMBL/GenBank/DDBJ databases">
        <title>Complete genome sequences of Francisella adeliensis (FSC1325 and FSC1326).</title>
        <authorList>
            <person name="Ohrman C."/>
            <person name="Uneklint I."/>
            <person name="Vallesi A."/>
            <person name="Karlsson L."/>
            <person name="Sjodin A."/>
        </authorList>
    </citation>
    <scope>NUCLEOTIDE SEQUENCE [LARGE SCALE GENOMIC DNA]</scope>
    <source>
        <strain evidence="12 14">FSC1325</strain>
    </source>
</reference>
<dbReference type="GO" id="GO:0046872">
    <property type="term" value="F:metal ion binding"/>
    <property type="evidence" value="ECO:0007669"/>
    <property type="project" value="UniProtKB-KW"/>
</dbReference>
<dbReference type="GO" id="GO:0070497">
    <property type="term" value="F:6-carboxytetrahydropterin synthase activity"/>
    <property type="evidence" value="ECO:0007669"/>
    <property type="project" value="UniProtKB-EC"/>
</dbReference>
<evidence type="ECO:0000256" key="5">
    <source>
        <dbReference type="ARBA" id="ARBA00018141"/>
    </source>
</evidence>
<comment type="pathway">
    <text evidence="2">Purine metabolism; 7-cyano-7-deazaguanine biosynthesis.</text>
</comment>